<dbReference type="EMBL" id="MGAF01000049">
    <property type="protein sequence ID" value="OGK39457.1"/>
    <property type="molecule type" value="Genomic_DNA"/>
</dbReference>
<reference evidence="2 3" key="1">
    <citation type="journal article" date="2016" name="Nat. Commun.">
        <title>Thousands of microbial genomes shed light on interconnected biogeochemical processes in an aquifer system.</title>
        <authorList>
            <person name="Anantharaman K."/>
            <person name="Brown C.T."/>
            <person name="Hug L.A."/>
            <person name="Sharon I."/>
            <person name="Castelle C.J."/>
            <person name="Probst A.J."/>
            <person name="Thomas B.C."/>
            <person name="Singh A."/>
            <person name="Wilkins M.J."/>
            <person name="Karaoz U."/>
            <person name="Brodie E.L."/>
            <person name="Williams K.H."/>
            <person name="Hubbard S.S."/>
            <person name="Banfield J.F."/>
        </authorList>
    </citation>
    <scope>NUCLEOTIDE SEQUENCE [LARGE SCALE GENOMIC DNA]</scope>
</reference>
<evidence type="ECO:0000259" key="1">
    <source>
        <dbReference type="Pfam" id="PF01458"/>
    </source>
</evidence>
<dbReference type="PANTHER" id="PTHR43575:SF1">
    <property type="entry name" value="PROTEIN ABCI7, CHLOROPLASTIC"/>
    <property type="match status" value="1"/>
</dbReference>
<dbReference type="STRING" id="1802055.A3A74_06085"/>
<evidence type="ECO:0000313" key="2">
    <source>
        <dbReference type="EMBL" id="OGK39457.1"/>
    </source>
</evidence>
<proteinExistence type="predicted"/>
<organism evidence="2 3">
    <name type="scientific">Candidatus Roizmanbacteria bacterium RIFCSPLOWO2_01_FULL_35_13</name>
    <dbReference type="NCBI Taxonomy" id="1802055"/>
    <lineage>
        <taxon>Bacteria</taxon>
        <taxon>Candidatus Roizmaniibacteriota</taxon>
    </lineage>
</organism>
<dbReference type="AlphaFoldDB" id="A0A1F7I7V6"/>
<sequence>MVKFINLNKERKTNIDIDSPGKYIVFFQNLSGKFIFELKAIGIDLDIYGLFVGKKKDQFKVETIQRHIAPNSISNLLIKGVFYDESKFIYQGLIRLEKEAQKSHAYQKNQNIIMSDKCFVDSRPFLEILANDVYCTHGSTTGKLNENQIYYLKTRTLDQKIAEQLLIDGFIQEIPSKIKQYGFKIA</sequence>
<feature type="domain" description="SUF system FeS cluster assembly SufBD core" evidence="1">
    <location>
        <begin position="37"/>
        <end position="170"/>
    </location>
</feature>
<dbReference type="InterPro" id="IPR037284">
    <property type="entry name" value="SUF_FeS_clus_asmbl_SufBD_sf"/>
</dbReference>
<gene>
    <name evidence="2" type="ORF">A3A74_06085</name>
</gene>
<dbReference type="PANTHER" id="PTHR43575">
    <property type="entry name" value="PROTEIN ABCI7, CHLOROPLASTIC"/>
    <property type="match status" value="1"/>
</dbReference>
<name>A0A1F7I7V6_9BACT</name>
<dbReference type="Proteomes" id="UP000179270">
    <property type="component" value="Unassembled WGS sequence"/>
</dbReference>
<dbReference type="GO" id="GO:0016226">
    <property type="term" value="P:iron-sulfur cluster assembly"/>
    <property type="evidence" value="ECO:0007669"/>
    <property type="project" value="InterPro"/>
</dbReference>
<dbReference type="SUPFAM" id="SSF101960">
    <property type="entry name" value="Stabilizer of iron transporter SufD"/>
    <property type="match status" value="1"/>
</dbReference>
<protein>
    <recommendedName>
        <fullName evidence="1">SUF system FeS cluster assembly SufBD core domain-containing protein</fullName>
    </recommendedName>
</protein>
<accession>A0A1F7I7V6</accession>
<comment type="caution">
    <text evidence="2">The sequence shown here is derived from an EMBL/GenBank/DDBJ whole genome shotgun (WGS) entry which is preliminary data.</text>
</comment>
<dbReference type="InterPro" id="IPR000825">
    <property type="entry name" value="SUF_FeS_clus_asmbl_SufBD_core"/>
</dbReference>
<evidence type="ECO:0000313" key="3">
    <source>
        <dbReference type="Proteomes" id="UP000179270"/>
    </source>
</evidence>
<dbReference type="InterPro" id="IPR055346">
    <property type="entry name" value="Fe-S_cluster_assembly_SufBD"/>
</dbReference>
<dbReference type="Pfam" id="PF01458">
    <property type="entry name" value="SUFBD_core"/>
    <property type="match status" value="1"/>
</dbReference>